<proteinExistence type="predicted"/>
<dbReference type="OrthoDB" id="6225685at2"/>
<dbReference type="Gene3D" id="2.180.10.10">
    <property type="entry name" value="RHS repeat-associated core"/>
    <property type="match status" value="1"/>
</dbReference>
<keyword evidence="2" id="KW-1185">Reference proteome</keyword>
<dbReference type="InterPro" id="IPR022385">
    <property type="entry name" value="Rhs_assc_core"/>
</dbReference>
<protein>
    <submittedName>
        <fullName evidence="1">RHS repeat-associated core domain-containing protein</fullName>
    </submittedName>
</protein>
<dbReference type="NCBIfam" id="TIGR03696">
    <property type="entry name" value="Rhs_assc_core"/>
    <property type="match status" value="1"/>
</dbReference>
<reference evidence="2" key="1">
    <citation type="submission" date="2016-11" db="EMBL/GenBank/DDBJ databases">
        <authorList>
            <person name="Varghese N."/>
            <person name="Submissions S."/>
        </authorList>
    </citation>
    <scope>NUCLEOTIDE SEQUENCE [LARGE SCALE GENOMIC DNA]</scope>
    <source>
        <strain evidence="2">DSM 27370</strain>
    </source>
</reference>
<evidence type="ECO:0000313" key="1">
    <source>
        <dbReference type="EMBL" id="SHE77178.1"/>
    </source>
</evidence>
<evidence type="ECO:0000313" key="2">
    <source>
        <dbReference type="Proteomes" id="UP000184480"/>
    </source>
</evidence>
<dbReference type="RefSeq" id="WP_062176612.1">
    <property type="nucleotide sequence ID" value="NZ_FQUC01000002.1"/>
</dbReference>
<sequence length="330" mass="34657">MPVVGRFLSPDPYVQAPDFSQNFNRYSYALNNPFRYTDPSGEWFGLDDLIAAAIGGVVNLGVNIWQGNITGTPWEMIGKGAAAFGAGAAADNLALYGPFGWAAGGAIVGATNTALSGANAGEIVTGSVIGTASGLVGGFAGQFAANSLGAVVINGFRITSPVVKGAVGGLLGGAGGGYAGGFTAGYLFTGNIQKAHEFGLSSLKTSAGIGLIAGAGGGYRYAKRHDLDLWTGKWTGKISGNPNFRTTAENLTEQLTLQEAKSGAGIEKMQGSIKDPIWKDWQKMEHAHKTEILSTKIVNEKTYYYYKEQSTTVHYWKNPRTGEVSGFKFK</sequence>
<gene>
    <name evidence="1" type="ORF">SAMN05444362_102149</name>
</gene>
<dbReference type="EMBL" id="FQUC01000002">
    <property type="protein sequence ID" value="SHE77178.1"/>
    <property type="molecule type" value="Genomic_DNA"/>
</dbReference>
<dbReference type="STRING" id="1346286.SAMN05444362_102149"/>
<organism evidence="1 2">
    <name type="scientific">Dysgonomonas macrotermitis</name>
    <dbReference type="NCBI Taxonomy" id="1346286"/>
    <lineage>
        <taxon>Bacteria</taxon>
        <taxon>Pseudomonadati</taxon>
        <taxon>Bacteroidota</taxon>
        <taxon>Bacteroidia</taxon>
        <taxon>Bacteroidales</taxon>
        <taxon>Dysgonomonadaceae</taxon>
        <taxon>Dysgonomonas</taxon>
    </lineage>
</organism>
<name>A0A1M4W7D7_9BACT</name>
<accession>A0A1M4W7D7</accession>
<dbReference type="Proteomes" id="UP000184480">
    <property type="component" value="Unassembled WGS sequence"/>
</dbReference>
<dbReference type="AlphaFoldDB" id="A0A1M4W7D7"/>